<keyword evidence="3" id="KW-0677">Repeat</keyword>
<feature type="domain" description="C2H2-type" evidence="8">
    <location>
        <begin position="282"/>
        <end position="303"/>
    </location>
</feature>
<dbReference type="SMART" id="SM00355">
    <property type="entry name" value="ZnF_C2H2"/>
    <property type="match status" value="4"/>
</dbReference>
<dbReference type="EMBL" id="BTSY01000001">
    <property type="protein sequence ID" value="GMT12357.1"/>
    <property type="molecule type" value="Genomic_DNA"/>
</dbReference>
<protein>
    <recommendedName>
        <fullName evidence="8">C2H2-type domain-containing protein</fullName>
    </recommendedName>
</protein>
<dbReference type="AlphaFoldDB" id="A0AAV5V1Z6"/>
<dbReference type="PANTHER" id="PTHR24388:SF54">
    <property type="entry name" value="PROTEIN ESCARGOT"/>
    <property type="match status" value="1"/>
</dbReference>
<evidence type="ECO:0000256" key="3">
    <source>
        <dbReference type="ARBA" id="ARBA00022737"/>
    </source>
</evidence>
<evidence type="ECO:0000256" key="1">
    <source>
        <dbReference type="ARBA" id="ARBA00004123"/>
    </source>
</evidence>
<proteinExistence type="predicted"/>
<feature type="compositionally biased region" description="Low complexity" evidence="7">
    <location>
        <begin position="32"/>
        <end position="59"/>
    </location>
</feature>
<accession>A0AAV5V1Z6</accession>
<dbReference type="GO" id="GO:0005634">
    <property type="term" value="C:nucleus"/>
    <property type="evidence" value="ECO:0007669"/>
    <property type="project" value="UniProtKB-SubCell"/>
</dbReference>
<evidence type="ECO:0000256" key="2">
    <source>
        <dbReference type="ARBA" id="ARBA00022723"/>
    </source>
</evidence>
<gene>
    <name evidence="9" type="ORF">PFISCL1PPCAC_3654</name>
</gene>
<reference evidence="9" key="1">
    <citation type="submission" date="2023-10" db="EMBL/GenBank/DDBJ databases">
        <title>Genome assembly of Pristionchus species.</title>
        <authorList>
            <person name="Yoshida K."/>
            <person name="Sommer R.J."/>
        </authorList>
    </citation>
    <scope>NUCLEOTIDE SEQUENCE</scope>
    <source>
        <strain evidence="9">RS5133</strain>
    </source>
</reference>
<keyword evidence="2" id="KW-0479">Metal-binding</keyword>
<dbReference type="GO" id="GO:0000978">
    <property type="term" value="F:RNA polymerase II cis-regulatory region sequence-specific DNA binding"/>
    <property type="evidence" value="ECO:0007669"/>
    <property type="project" value="TreeGrafter"/>
</dbReference>
<feature type="non-terminal residue" evidence="9">
    <location>
        <position position="1"/>
    </location>
</feature>
<organism evidence="9 10">
    <name type="scientific">Pristionchus fissidentatus</name>
    <dbReference type="NCBI Taxonomy" id="1538716"/>
    <lineage>
        <taxon>Eukaryota</taxon>
        <taxon>Metazoa</taxon>
        <taxon>Ecdysozoa</taxon>
        <taxon>Nematoda</taxon>
        <taxon>Chromadorea</taxon>
        <taxon>Rhabditida</taxon>
        <taxon>Rhabditina</taxon>
        <taxon>Diplogasteromorpha</taxon>
        <taxon>Diplogasteroidea</taxon>
        <taxon>Neodiplogasteridae</taxon>
        <taxon>Pristionchus</taxon>
    </lineage>
</organism>
<name>A0AAV5V1Z6_9BILA</name>
<evidence type="ECO:0000313" key="10">
    <source>
        <dbReference type="Proteomes" id="UP001432322"/>
    </source>
</evidence>
<dbReference type="InterPro" id="IPR013087">
    <property type="entry name" value="Znf_C2H2_type"/>
</dbReference>
<dbReference type="GO" id="GO:0000981">
    <property type="term" value="F:DNA-binding transcription factor activity, RNA polymerase II-specific"/>
    <property type="evidence" value="ECO:0007669"/>
    <property type="project" value="TreeGrafter"/>
</dbReference>
<dbReference type="GO" id="GO:0008270">
    <property type="term" value="F:zinc ion binding"/>
    <property type="evidence" value="ECO:0007669"/>
    <property type="project" value="UniProtKB-KW"/>
</dbReference>
<sequence>AVPAKNRMQTKKRSRQIKQDSVTVPTAASADPSPLSPFLFPHSSSPSPSFSQQSIESEPGSTTRKRSKCDSLAATVSKISAMAAHRDSPPLLSTLLALPSMDGDFAVAKIESLNDSSTLSEWDRSQLGVMEGGGEGSVACTICGKKFSSDDSERQKVRYHVLFHVHDASPASSQYRCSVCNISHFEQGKVKRHLIQLHKETVNPEALIVDCKNELMSAKWALMIRRCFPQYDFGKLEIGKLWRVQTSLEEKLDCAKCGEQVPSSHLLLHIADCHEFDRLFHCTQCTEIFVSETARSAHSLQSHGMEMEEQPKKILFHEKRDDDIKKAFFPGAF</sequence>
<evidence type="ECO:0000256" key="5">
    <source>
        <dbReference type="ARBA" id="ARBA00022833"/>
    </source>
</evidence>
<evidence type="ECO:0000256" key="4">
    <source>
        <dbReference type="ARBA" id="ARBA00022771"/>
    </source>
</evidence>
<keyword evidence="6" id="KW-0539">Nucleus</keyword>
<keyword evidence="5" id="KW-0862">Zinc</keyword>
<evidence type="ECO:0000256" key="7">
    <source>
        <dbReference type="SAM" id="MobiDB-lite"/>
    </source>
</evidence>
<keyword evidence="4" id="KW-0863">Zinc-finger</keyword>
<dbReference type="PROSITE" id="PS00028">
    <property type="entry name" value="ZINC_FINGER_C2H2_1"/>
    <property type="match status" value="1"/>
</dbReference>
<feature type="region of interest" description="Disordered" evidence="7">
    <location>
        <begin position="1"/>
        <end position="69"/>
    </location>
</feature>
<keyword evidence="10" id="KW-1185">Reference proteome</keyword>
<dbReference type="InterPro" id="IPR050527">
    <property type="entry name" value="Snail/Krueppel_Znf"/>
</dbReference>
<dbReference type="Gene3D" id="3.30.160.60">
    <property type="entry name" value="Classic Zinc Finger"/>
    <property type="match status" value="2"/>
</dbReference>
<dbReference type="PANTHER" id="PTHR24388">
    <property type="entry name" value="ZINC FINGER PROTEIN"/>
    <property type="match status" value="1"/>
</dbReference>
<comment type="caution">
    <text evidence="9">The sequence shown here is derived from an EMBL/GenBank/DDBJ whole genome shotgun (WGS) entry which is preliminary data.</text>
</comment>
<evidence type="ECO:0000259" key="8">
    <source>
        <dbReference type="PROSITE" id="PS00028"/>
    </source>
</evidence>
<comment type="subcellular location">
    <subcellularLocation>
        <location evidence="1">Nucleus</location>
    </subcellularLocation>
</comment>
<evidence type="ECO:0000313" key="9">
    <source>
        <dbReference type="EMBL" id="GMT12357.1"/>
    </source>
</evidence>
<dbReference type="Proteomes" id="UP001432322">
    <property type="component" value="Unassembled WGS sequence"/>
</dbReference>
<evidence type="ECO:0000256" key="6">
    <source>
        <dbReference type="ARBA" id="ARBA00023242"/>
    </source>
</evidence>